<proteinExistence type="predicted"/>
<dbReference type="Pfam" id="PF13715">
    <property type="entry name" value="CarbopepD_reg_2"/>
    <property type="match status" value="1"/>
</dbReference>
<dbReference type="SMART" id="SM00327">
    <property type="entry name" value="VWA"/>
    <property type="match status" value="1"/>
</dbReference>
<dbReference type="Gene3D" id="2.60.40.1120">
    <property type="entry name" value="Carboxypeptidase-like, regulatory domain"/>
    <property type="match status" value="1"/>
</dbReference>
<name>A0A399T6T1_9BACT</name>
<evidence type="ECO:0000313" key="4">
    <source>
        <dbReference type="Proteomes" id="UP000265926"/>
    </source>
</evidence>
<dbReference type="PROSITE" id="PS50234">
    <property type="entry name" value="VWFA"/>
    <property type="match status" value="1"/>
</dbReference>
<sequence length="613" mass="67343">MKRIFLILMMALSFVAMAFSNESREISGTITDESGAVLPGVTVVVENTSRGTVSDPNGFYKITVNPGDKRLVFSFVGMDTQKIKIPLDNTLNVVLQSSELGLEEVVVVGYGVQKKANLCSAVSRVRGTNHIWAVADCNTENYSTIRENGFKDVKANPLSTFSIDVDRAAYSNVRRYINQGNLPPVDAVKVEEMINYFDYDYPAPGGEHPFSVSTEVSTCPWNPKHYLMHIGLQGKHIDKTNLPASNLVFLLDVSGSMESPDKLPLVKRAFSMLVNELRPEDRVAIVVYAGAAGKVLDSTPGNKKKTILDALERLNAGGSTAGGEGLKLAYKIAGENFIKGGNNRIILATDGDFNVGVSSTSEMERLVEKERENGVFMTVLGFGSGNIKDDKMETIADKGNGNYAYIDNIQEARKVFITEFGGTLFTIAKDVKFQLEFNPKQVRSYRLVGYENRLLNDEDFNDDKKDAGEMGAGHTVTALYEIVPATSADNDRKPLVDPLKYQTSKTVSGQVGEELLTVKLRYKAPEGGKSKLLEIPVATNLQENTSDNFRFSAAVAEFGMLLRRSEFAGNASTESVLKLARDAKGEDEEGYRSEFIQLVKMVDDLQLLAEEKE</sequence>
<evidence type="ECO:0000313" key="3">
    <source>
        <dbReference type="EMBL" id="RIJ50879.1"/>
    </source>
</evidence>
<dbReference type="Proteomes" id="UP000265926">
    <property type="component" value="Unassembled WGS sequence"/>
</dbReference>
<keyword evidence="4" id="KW-1185">Reference proteome</keyword>
<dbReference type="InterPro" id="IPR051266">
    <property type="entry name" value="CLCR"/>
</dbReference>
<evidence type="ECO:0000259" key="2">
    <source>
        <dbReference type="PROSITE" id="PS50234"/>
    </source>
</evidence>
<dbReference type="InterPro" id="IPR021908">
    <property type="entry name" value="YfbK_C"/>
</dbReference>
<dbReference type="Pfam" id="PF00092">
    <property type="entry name" value="VWA"/>
    <property type="match status" value="1"/>
</dbReference>
<dbReference type="OrthoDB" id="9805121at2"/>
<organism evidence="3 4">
    <name type="scientific">Maribellus luteus</name>
    <dbReference type="NCBI Taxonomy" id="2305463"/>
    <lineage>
        <taxon>Bacteria</taxon>
        <taxon>Pseudomonadati</taxon>
        <taxon>Bacteroidota</taxon>
        <taxon>Bacteroidia</taxon>
        <taxon>Marinilabiliales</taxon>
        <taxon>Prolixibacteraceae</taxon>
        <taxon>Maribellus</taxon>
    </lineage>
</organism>
<feature type="signal peptide" evidence="1">
    <location>
        <begin position="1"/>
        <end position="18"/>
    </location>
</feature>
<dbReference type="SUPFAM" id="SSF49464">
    <property type="entry name" value="Carboxypeptidase regulatory domain-like"/>
    <property type="match status" value="1"/>
</dbReference>
<dbReference type="CDD" id="cd01465">
    <property type="entry name" value="vWA_subgroup"/>
    <property type="match status" value="1"/>
</dbReference>
<dbReference type="EMBL" id="QWGR01000001">
    <property type="protein sequence ID" value="RIJ50879.1"/>
    <property type="molecule type" value="Genomic_DNA"/>
</dbReference>
<dbReference type="SUPFAM" id="SSF53300">
    <property type="entry name" value="vWA-like"/>
    <property type="match status" value="1"/>
</dbReference>
<dbReference type="Pfam" id="PF12450">
    <property type="entry name" value="vWF_A"/>
    <property type="match status" value="1"/>
</dbReference>
<gene>
    <name evidence="3" type="ORF">D1614_01465</name>
</gene>
<dbReference type="AlphaFoldDB" id="A0A399T6T1"/>
<dbReference type="InterPro" id="IPR022156">
    <property type="entry name" value="Uncharacterised_YfbK_N"/>
</dbReference>
<comment type="caution">
    <text evidence="3">The sequence shown here is derived from an EMBL/GenBank/DDBJ whole genome shotgun (WGS) entry which is preliminary data.</text>
</comment>
<evidence type="ECO:0000256" key="1">
    <source>
        <dbReference type="SAM" id="SignalP"/>
    </source>
</evidence>
<feature type="domain" description="VWFA" evidence="2">
    <location>
        <begin position="246"/>
        <end position="424"/>
    </location>
</feature>
<dbReference type="RefSeq" id="WP_119436349.1">
    <property type="nucleotide sequence ID" value="NZ_QWGR01000001.1"/>
</dbReference>
<dbReference type="InterPro" id="IPR008969">
    <property type="entry name" value="CarboxyPept-like_regulatory"/>
</dbReference>
<dbReference type="InterPro" id="IPR036465">
    <property type="entry name" value="vWFA_dom_sf"/>
</dbReference>
<protein>
    <submittedName>
        <fullName evidence="3">DUF3520 domain-containing protein</fullName>
    </submittedName>
</protein>
<accession>A0A399T6T1</accession>
<reference evidence="3 4" key="1">
    <citation type="submission" date="2018-08" db="EMBL/GenBank/DDBJ databases">
        <title>Pallidiluteibacterium maritimus gen. nov., sp. nov., isolated from coastal sediment.</title>
        <authorList>
            <person name="Zhou L.Y."/>
        </authorList>
    </citation>
    <scope>NUCLEOTIDE SEQUENCE [LARGE SCALE GENOMIC DNA]</scope>
    <source>
        <strain evidence="3 4">XSD2</strain>
    </source>
</reference>
<dbReference type="Pfam" id="PF12034">
    <property type="entry name" value="YfbK_C"/>
    <property type="match status" value="1"/>
</dbReference>
<feature type="chain" id="PRO_5017197255" evidence="1">
    <location>
        <begin position="19"/>
        <end position="613"/>
    </location>
</feature>
<dbReference type="InterPro" id="IPR002035">
    <property type="entry name" value="VWF_A"/>
</dbReference>
<dbReference type="PANTHER" id="PTHR10579:SF43">
    <property type="entry name" value="ZINC FINGER (C3HC4-TYPE RING FINGER) FAMILY PROTEIN"/>
    <property type="match status" value="1"/>
</dbReference>
<dbReference type="Gene3D" id="3.40.50.410">
    <property type="entry name" value="von Willebrand factor, type A domain"/>
    <property type="match status" value="1"/>
</dbReference>
<keyword evidence="1" id="KW-0732">Signal</keyword>
<dbReference type="PANTHER" id="PTHR10579">
    <property type="entry name" value="CALCIUM-ACTIVATED CHLORIDE CHANNEL REGULATOR"/>
    <property type="match status" value="1"/>
</dbReference>